<dbReference type="AlphaFoldDB" id="A0A9J7L1X1"/>
<organism evidence="2 3">
    <name type="scientific">Branchiostoma floridae</name>
    <name type="common">Florida lancelet</name>
    <name type="synonym">Amphioxus</name>
    <dbReference type="NCBI Taxonomy" id="7739"/>
    <lineage>
        <taxon>Eukaryota</taxon>
        <taxon>Metazoa</taxon>
        <taxon>Chordata</taxon>
        <taxon>Cephalochordata</taxon>
        <taxon>Leptocardii</taxon>
        <taxon>Amphioxiformes</taxon>
        <taxon>Branchiostomatidae</taxon>
        <taxon>Branchiostoma</taxon>
    </lineage>
</organism>
<dbReference type="OrthoDB" id="10047720at2759"/>
<evidence type="ECO:0000313" key="2">
    <source>
        <dbReference type="Proteomes" id="UP000001554"/>
    </source>
</evidence>
<gene>
    <name evidence="3" type="primary">LOC118414476</name>
</gene>
<dbReference type="OMA" id="AMCEGQP"/>
<keyword evidence="2" id="KW-1185">Reference proteome</keyword>
<dbReference type="KEGG" id="bfo:118414476"/>
<reference evidence="3" key="2">
    <citation type="submission" date="2025-08" db="UniProtKB">
        <authorList>
            <consortium name="RefSeq"/>
        </authorList>
    </citation>
    <scope>IDENTIFICATION</scope>
    <source>
        <strain evidence="3">S238N-H82</strain>
        <tissue evidence="3">Testes</tissue>
    </source>
</reference>
<evidence type="ECO:0000256" key="1">
    <source>
        <dbReference type="SAM" id="SignalP"/>
    </source>
</evidence>
<protein>
    <submittedName>
        <fullName evidence="3">Uncharacterized protein LOC118414476</fullName>
    </submittedName>
</protein>
<dbReference type="Proteomes" id="UP000001554">
    <property type="component" value="Chromosome 4"/>
</dbReference>
<sequence>MALLQLTAVFLMAVTFCEGDVPQLGEAPAGPAFRQKENNLLQLLLAEKDLNWNGNKVNGVRRVIDDIRKGKDPGDEDSATKMELALAYRDLLKENPFREEQIKEEFRRNLGPNLAQQLFDVSEKIMEAELKAKAQVQSDFQMNYHEKNALKKLEKDVVNGKDPLDESAKIMRRINKDGAKLFRLTPEEQDTEKALLTATYGEETAQQIWDAITVIRKEVQEKAHAEADAEKAMEEYIGTTQG</sequence>
<feature type="chain" id="PRO_5039908747" evidence="1">
    <location>
        <begin position="20"/>
        <end position="242"/>
    </location>
</feature>
<dbReference type="RefSeq" id="XP_035674426.1">
    <property type="nucleotide sequence ID" value="XM_035818533.1"/>
</dbReference>
<accession>A0A9J7L1X1</accession>
<proteinExistence type="predicted"/>
<keyword evidence="1" id="KW-0732">Signal</keyword>
<dbReference type="GeneID" id="118414476"/>
<evidence type="ECO:0000313" key="3">
    <source>
        <dbReference type="RefSeq" id="XP_035674426.1"/>
    </source>
</evidence>
<feature type="signal peptide" evidence="1">
    <location>
        <begin position="1"/>
        <end position="19"/>
    </location>
</feature>
<name>A0A9J7L1X1_BRAFL</name>
<reference evidence="2" key="1">
    <citation type="journal article" date="2020" name="Nat. Ecol. Evol.">
        <title>Deeply conserved synteny resolves early events in vertebrate evolution.</title>
        <authorList>
            <person name="Simakov O."/>
            <person name="Marletaz F."/>
            <person name="Yue J.X."/>
            <person name="O'Connell B."/>
            <person name="Jenkins J."/>
            <person name="Brandt A."/>
            <person name="Calef R."/>
            <person name="Tung C.H."/>
            <person name="Huang T.K."/>
            <person name="Schmutz J."/>
            <person name="Satoh N."/>
            <person name="Yu J.K."/>
            <person name="Putnam N.H."/>
            <person name="Green R.E."/>
            <person name="Rokhsar D.S."/>
        </authorList>
    </citation>
    <scope>NUCLEOTIDE SEQUENCE [LARGE SCALE GENOMIC DNA]</scope>
    <source>
        <strain evidence="2">S238N-H82</strain>
    </source>
</reference>